<feature type="transmembrane region" description="Helical" evidence="1">
    <location>
        <begin position="321"/>
        <end position="343"/>
    </location>
</feature>
<keyword evidence="1" id="KW-1133">Transmembrane helix</keyword>
<evidence type="ECO:0000313" key="2">
    <source>
        <dbReference type="EMBL" id="QEM14192.1"/>
    </source>
</evidence>
<organism evidence="2 3">
    <name type="scientific">Mucilaginibacter rubeus</name>
    <dbReference type="NCBI Taxonomy" id="2027860"/>
    <lineage>
        <taxon>Bacteria</taxon>
        <taxon>Pseudomonadati</taxon>
        <taxon>Bacteroidota</taxon>
        <taxon>Sphingobacteriia</taxon>
        <taxon>Sphingobacteriales</taxon>
        <taxon>Sphingobacteriaceae</taxon>
        <taxon>Mucilaginibacter</taxon>
    </lineage>
</organism>
<protein>
    <recommendedName>
        <fullName evidence="4">MFS transporter</fullName>
    </recommendedName>
</protein>
<feature type="transmembrane region" description="Helical" evidence="1">
    <location>
        <begin position="87"/>
        <end position="105"/>
    </location>
</feature>
<feature type="transmembrane region" description="Helical" evidence="1">
    <location>
        <begin position="224"/>
        <end position="244"/>
    </location>
</feature>
<dbReference type="OrthoDB" id="182994at2"/>
<name>A0A5C1I7G4_9SPHI</name>
<dbReference type="AlphaFoldDB" id="A0A5C1I7G4"/>
<dbReference type="KEGG" id="mrub:DEO27_030645"/>
<evidence type="ECO:0000256" key="1">
    <source>
        <dbReference type="SAM" id="Phobius"/>
    </source>
</evidence>
<feature type="transmembrane region" description="Helical" evidence="1">
    <location>
        <begin position="140"/>
        <end position="166"/>
    </location>
</feature>
<accession>A0A5C1I7G4</accession>
<reference evidence="2" key="1">
    <citation type="submission" date="2019-08" db="EMBL/GenBank/DDBJ databases">
        <title>Comparative genome analysis confer to the adaptation heavy metal polluted environment.</title>
        <authorList>
            <person name="Li Y."/>
        </authorList>
    </citation>
    <scope>NUCLEOTIDE SEQUENCE [LARGE SCALE GENOMIC DNA]</scope>
    <source>
        <strain evidence="2">P1</strain>
    </source>
</reference>
<dbReference type="Proteomes" id="UP000251402">
    <property type="component" value="Chromosome"/>
</dbReference>
<keyword evidence="3" id="KW-1185">Reference proteome</keyword>
<feature type="transmembrane region" description="Helical" evidence="1">
    <location>
        <begin position="391"/>
        <end position="413"/>
    </location>
</feature>
<dbReference type="InterPro" id="IPR043745">
    <property type="entry name" value="DUF5690"/>
</dbReference>
<proteinExistence type="predicted"/>
<feature type="transmembrane region" description="Helical" evidence="1">
    <location>
        <begin position="46"/>
        <end position="67"/>
    </location>
</feature>
<sequence length="435" mass="48299">MSFQNNSERLKKVFANPAWSLIAAFGTYFCMYGYRKPYTAAAFADAGLWGLSYKFGMIIAQTIGYVLAKWVGIKFVSEIRPARRIRAIIMLIGFAELMLLLFALVPRPWNLTFMLLNGLPLGVIFGLVLSFLEGRKQTEFLIAGLCASFILSDGVSKSVGAFLLTVGVNENWMPFVAGLVFMLPALLFIIMLACVPRPTVTDVSSRSAREPMTGADRWHFFNKYAPGLLAIIAVYLFVTLLRSVRADFAVELWAGLGYKQTPQLFTTSELIVSFCVIVVTGLTVLIKNHYRAFSLSMLTSFTGFLILLLALAGLYGGMGKFTFMVLVGLGVYLPYVAVHAVIFERLIAITRECATVSFLMYVVDSVGYTGYIGLMLLRYFTHTTDSVLSLFLQMCTFLGIAGMLLMVFGHLYFKSKLKPHVQRNTKLPAGQSYSV</sequence>
<feature type="transmembrane region" description="Helical" evidence="1">
    <location>
        <begin position="293"/>
        <end position="315"/>
    </location>
</feature>
<keyword evidence="1" id="KW-0472">Membrane</keyword>
<keyword evidence="1" id="KW-0812">Transmembrane</keyword>
<evidence type="ECO:0000313" key="3">
    <source>
        <dbReference type="Proteomes" id="UP000251402"/>
    </source>
</evidence>
<feature type="transmembrane region" description="Helical" evidence="1">
    <location>
        <begin position="111"/>
        <end position="133"/>
    </location>
</feature>
<feature type="transmembrane region" description="Helical" evidence="1">
    <location>
        <begin position="172"/>
        <end position="195"/>
    </location>
</feature>
<dbReference type="EMBL" id="CP043450">
    <property type="protein sequence ID" value="QEM14192.1"/>
    <property type="molecule type" value="Genomic_DNA"/>
</dbReference>
<dbReference type="RefSeq" id="WP_112573056.1">
    <property type="nucleotide sequence ID" value="NZ_CP043450.1"/>
</dbReference>
<feature type="transmembrane region" description="Helical" evidence="1">
    <location>
        <begin position="355"/>
        <end position="379"/>
    </location>
</feature>
<gene>
    <name evidence="2" type="ORF">DEO27_030645</name>
</gene>
<feature type="transmembrane region" description="Helical" evidence="1">
    <location>
        <begin position="12"/>
        <end position="34"/>
    </location>
</feature>
<feature type="transmembrane region" description="Helical" evidence="1">
    <location>
        <begin position="264"/>
        <end position="286"/>
    </location>
</feature>
<dbReference type="Pfam" id="PF18943">
    <property type="entry name" value="DUF5690"/>
    <property type="match status" value="1"/>
</dbReference>
<evidence type="ECO:0008006" key="4">
    <source>
        <dbReference type="Google" id="ProtNLM"/>
    </source>
</evidence>